<proteinExistence type="predicted"/>
<name>A0A383C0F7_9ZZZZ</name>
<dbReference type="AlphaFoldDB" id="A0A383C0F7"/>
<reference evidence="1" key="1">
    <citation type="submission" date="2018-05" db="EMBL/GenBank/DDBJ databases">
        <authorList>
            <person name="Lanie J.A."/>
            <person name="Ng W.-L."/>
            <person name="Kazmierczak K.M."/>
            <person name="Andrzejewski T.M."/>
            <person name="Davidsen T.M."/>
            <person name="Wayne K.J."/>
            <person name="Tettelin H."/>
            <person name="Glass J.I."/>
            <person name="Rusch D."/>
            <person name="Podicherti R."/>
            <person name="Tsui H.-C.T."/>
            <person name="Winkler M.E."/>
        </authorList>
    </citation>
    <scope>NUCLEOTIDE SEQUENCE</scope>
</reference>
<sequence>MQQWEYKETIHFIKHSTGGTTSTSDVMNSMGEDGWELVTLIRERTETGVSVMLYWKRPVK</sequence>
<accession>A0A383C0F7</accession>
<protein>
    <recommendedName>
        <fullName evidence="2">DUF4177 domain-containing protein</fullName>
    </recommendedName>
</protein>
<gene>
    <name evidence="1" type="ORF">METZ01_LOCUS477972</name>
</gene>
<evidence type="ECO:0008006" key="2">
    <source>
        <dbReference type="Google" id="ProtNLM"/>
    </source>
</evidence>
<evidence type="ECO:0000313" key="1">
    <source>
        <dbReference type="EMBL" id="SVE25118.1"/>
    </source>
</evidence>
<dbReference type="Pfam" id="PF13783">
    <property type="entry name" value="DUF4177"/>
    <property type="match status" value="1"/>
</dbReference>
<dbReference type="InterPro" id="IPR025234">
    <property type="entry name" value="YjzH-like"/>
</dbReference>
<organism evidence="1">
    <name type="scientific">marine metagenome</name>
    <dbReference type="NCBI Taxonomy" id="408172"/>
    <lineage>
        <taxon>unclassified sequences</taxon>
        <taxon>metagenomes</taxon>
        <taxon>ecological metagenomes</taxon>
    </lineage>
</organism>
<dbReference type="EMBL" id="UINC01204410">
    <property type="protein sequence ID" value="SVE25118.1"/>
    <property type="molecule type" value="Genomic_DNA"/>
</dbReference>